<dbReference type="InterPro" id="IPR012337">
    <property type="entry name" value="RNaseH-like_sf"/>
</dbReference>
<dbReference type="InterPro" id="IPR044730">
    <property type="entry name" value="RNase_H-like_dom_plant"/>
</dbReference>
<dbReference type="GO" id="GO:0003676">
    <property type="term" value="F:nucleic acid binding"/>
    <property type="evidence" value="ECO:0007669"/>
    <property type="project" value="InterPro"/>
</dbReference>
<dbReference type="PANTHER" id="PTHR47723">
    <property type="entry name" value="OS05G0353850 PROTEIN"/>
    <property type="match status" value="1"/>
</dbReference>
<dbReference type="EMBL" id="KB870811">
    <property type="protein sequence ID" value="EOA18880.1"/>
    <property type="molecule type" value="Genomic_DNA"/>
</dbReference>
<dbReference type="InterPro" id="IPR002156">
    <property type="entry name" value="RNaseH_domain"/>
</dbReference>
<dbReference type="AlphaFoldDB" id="R0H2J7"/>
<dbReference type="KEGG" id="crb:17878769"/>
<feature type="domain" description="RNase H type-1" evidence="1">
    <location>
        <begin position="25"/>
        <end position="145"/>
    </location>
</feature>
<organism evidence="2 3">
    <name type="scientific">Capsella rubella</name>
    <dbReference type="NCBI Taxonomy" id="81985"/>
    <lineage>
        <taxon>Eukaryota</taxon>
        <taxon>Viridiplantae</taxon>
        <taxon>Streptophyta</taxon>
        <taxon>Embryophyta</taxon>
        <taxon>Tracheophyta</taxon>
        <taxon>Spermatophyta</taxon>
        <taxon>Magnoliopsida</taxon>
        <taxon>eudicotyledons</taxon>
        <taxon>Gunneridae</taxon>
        <taxon>Pentapetalae</taxon>
        <taxon>rosids</taxon>
        <taxon>malvids</taxon>
        <taxon>Brassicales</taxon>
        <taxon>Brassicaceae</taxon>
        <taxon>Camelineae</taxon>
        <taxon>Capsella</taxon>
    </lineage>
</organism>
<dbReference type="Proteomes" id="UP000029121">
    <property type="component" value="Unassembled WGS sequence"/>
</dbReference>
<proteinExistence type="predicted"/>
<dbReference type="CDD" id="cd06222">
    <property type="entry name" value="RNase_H_like"/>
    <property type="match status" value="1"/>
</dbReference>
<name>R0H2J7_9BRAS</name>
<dbReference type="Gene3D" id="3.30.420.10">
    <property type="entry name" value="Ribonuclease H-like superfamily/Ribonuclease H"/>
    <property type="match status" value="1"/>
</dbReference>
<dbReference type="eggNOG" id="KOG1075">
    <property type="taxonomic scope" value="Eukaryota"/>
</dbReference>
<dbReference type="InterPro" id="IPR036397">
    <property type="entry name" value="RNaseH_sf"/>
</dbReference>
<reference evidence="3" key="1">
    <citation type="journal article" date="2013" name="Nat. Genet.">
        <title>The Capsella rubella genome and the genomic consequences of rapid mating system evolution.</title>
        <authorList>
            <person name="Slotte T."/>
            <person name="Hazzouri K.M."/>
            <person name="Agren J.A."/>
            <person name="Koenig D."/>
            <person name="Maumus F."/>
            <person name="Guo Y.L."/>
            <person name="Steige K."/>
            <person name="Platts A.E."/>
            <person name="Escobar J.S."/>
            <person name="Newman L.K."/>
            <person name="Wang W."/>
            <person name="Mandakova T."/>
            <person name="Vello E."/>
            <person name="Smith L.M."/>
            <person name="Henz S.R."/>
            <person name="Steffen J."/>
            <person name="Takuno S."/>
            <person name="Brandvain Y."/>
            <person name="Coop G."/>
            <person name="Andolfatto P."/>
            <person name="Hu T.T."/>
            <person name="Blanchette M."/>
            <person name="Clark R.M."/>
            <person name="Quesneville H."/>
            <person name="Nordborg M."/>
            <person name="Gaut B.S."/>
            <person name="Lysak M.A."/>
            <person name="Jenkins J."/>
            <person name="Grimwood J."/>
            <person name="Chapman J."/>
            <person name="Prochnik S."/>
            <person name="Shu S."/>
            <person name="Rokhsar D."/>
            <person name="Schmutz J."/>
            <person name="Weigel D."/>
            <person name="Wright S.I."/>
        </authorList>
    </citation>
    <scope>NUCLEOTIDE SEQUENCE [LARGE SCALE GENOMIC DNA]</scope>
    <source>
        <strain evidence="3">cv. Monte Gargano</strain>
    </source>
</reference>
<accession>R0H2J7</accession>
<evidence type="ECO:0000259" key="1">
    <source>
        <dbReference type="Pfam" id="PF13456"/>
    </source>
</evidence>
<evidence type="ECO:0000313" key="2">
    <source>
        <dbReference type="EMBL" id="EOA18880.1"/>
    </source>
</evidence>
<keyword evidence="3" id="KW-1185">Reference proteome</keyword>
<dbReference type="Pfam" id="PF13456">
    <property type="entry name" value="RVT_3"/>
    <property type="match status" value="1"/>
</dbReference>
<dbReference type="SUPFAM" id="SSF53098">
    <property type="entry name" value="Ribonuclease H-like"/>
    <property type="match status" value="1"/>
</dbReference>
<protein>
    <recommendedName>
        <fullName evidence="1">RNase H type-1 domain-containing protein</fullName>
    </recommendedName>
</protein>
<sequence length="172" mass="19741">LQPQCQRQTRHAKWKKLEGGWVKCNYDASHHEGNRDSGLGWIIRNSTGIFLHGGMGRFQGRATPAEAECTALLWAIQATWANGYRRIDFEGDNLTITQLLQSREATPRLHYLNTIQQWRSMFTDIRFSFRHREQNSCADILAKQALNNSHHFKLYHSCPAFLLSAVNNDCGP</sequence>
<dbReference type="PANTHER" id="PTHR47723:SF19">
    <property type="entry name" value="POLYNUCLEOTIDYL TRANSFERASE, RIBONUCLEASE H-LIKE SUPERFAMILY PROTEIN"/>
    <property type="match status" value="1"/>
</dbReference>
<gene>
    <name evidence="2" type="ORF">CARUB_v10007509mg</name>
</gene>
<dbReference type="GO" id="GO:0004523">
    <property type="term" value="F:RNA-DNA hybrid ribonuclease activity"/>
    <property type="evidence" value="ECO:0007669"/>
    <property type="project" value="InterPro"/>
</dbReference>
<dbReference type="OrthoDB" id="1108224at2759"/>
<dbReference type="InterPro" id="IPR053151">
    <property type="entry name" value="RNase_H-like"/>
</dbReference>
<feature type="non-terminal residue" evidence="2">
    <location>
        <position position="1"/>
    </location>
</feature>
<evidence type="ECO:0000313" key="3">
    <source>
        <dbReference type="Proteomes" id="UP000029121"/>
    </source>
</evidence>